<keyword evidence="3" id="KW-1185">Reference proteome</keyword>
<sequence length="91" mass="10069">MDGTEAKSLHSLLLSERAGGRRSNPGTPWSAYKDYINLAGGAGIVFAIAVLWLITLGTYVISDWLVVYWSDVWRNTTPPQTLISISTWELV</sequence>
<keyword evidence="1" id="KW-0472">Membrane</keyword>
<comment type="caution">
    <text evidence="2">The sequence shown here is derived from an EMBL/GenBank/DDBJ whole genome shotgun (WGS) entry which is preliminary data.</text>
</comment>
<organism evidence="2 3">
    <name type="scientific">Bugula neritina</name>
    <name type="common">Brown bryozoan</name>
    <name type="synonym">Sertularia neritina</name>
    <dbReference type="NCBI Taxonomy" id="10212"/>
    <lineage>
        <taxon>Eukaryota</taxon>
        <taxon>Metazoa</taxon>
        <taxon>Spiralia</taxon>
        <taxon>Lophotrochozoa</taxon>
        <taxon>Bryozoa</taxon>
        <taxon>Gymnolaemata</taxon>
        <taxon>Cheilostomatida</taxon>
        <taxon>Flustrina</taxon>
        <taxon>Buguloidea</taxon>
        <taxon>Bugulidae</taxon>
        <taxon>Bugula</taxon>
    </lineage>
</organism>
<gene>
    <name evidence="2" type="ORF">EB796_017117</name>
</gene>
<protein>
    <submittedName>
        <fullName evidence="2">Uncharacterized protein</fullName>
    </submittedName>
</protein>
<evidence type="ECO:0000256" key="1">
    <source>
        <dbReference type="SAM" id="Phobius"/>
    </source>
</evidence>
<reference evidence="2" key="1">
    <citation type="submission" date="2020-06" db="EMBL/GenBank/DDBJ databases">
        <title>Draft genome of Bugula neritina, a colonial animal packing powerful symbionts and potential medicines.</title>
        <authorList>
            <person name="Rayko M."/>
        </authorList>
    </citation>
    <scope>NUCLEOTIDE SEQUENCE [LARGE SCALE GENOMIC DNA]</scope>
    <source>
        <strain evidence="2">Kwan_BN1</strain>
    </source>
</reference>
<dbReference type="EMBL" id="VXIV02002559">
    <property type="protein sequence ID" value="KAF6024557.1"/>
    <property type="molecule type" value="Genomic_DNA"/>
</dbReference>
<name>A0A7J7JEU0_BUGNE</name>
<dbReference type="AlphaFoldDB" id="A0A7J7JEU0"/>
<keyword evidence="1" id="KW-0812">Transmembrane</keyword>
<dbReference type="Proteomes" id="UP000593567">
    <property type="component" value="Unassembled WGS sequence"/>
</dbReference>
<proteinExistence type="predicted"/>
<keyword evidence="1" id="KW-1133">Transmembrane helix</keyword>
<evidence type="ECO:0000313" key="2">
    <source>
        <dbReference type="EMBL" id="KAF6024557.1"/>
    </source>
</evidence>
<feature type="transmembrane region" description="Helical" evidence="1">
    <location>
        <begin position="35"/>
        <end position="61"/>
    </location>
</feature>
<evidence type="ECO:0000313" key="3">
    <source>
        <dbReference type="Proteomes" id="UP000593567"/>
    </source>
</evidence>
<accession>A0A7J7JEU0</accession>